<feature type="domain" description="Glycosyl transferase CAP10" evidence="4">
    <location>
        <begin position="340"/>
        <end position="551"/>
    </location>
</feature>
<reference evidence="5" key="1">
    <citation type="journal article" date="2020" name="bioRxiv">
        <title>Comparative genomics of Chlamydomonas.</title>
        <authorList>
            <person name="Craig R.J."/>
            <person name="Hasan A.R."/>
            <person name="Ness R.W."/>
            <person name="Keightley P.D."/>
        </authorList>
    </citation>
    <scope>NUCLEOTIDE SEQUENCE</scope>
    <source>
        <strain evidence="5">CCAP 11/70</strain>
    </source>
</reference>
<feature type="region of interest" description="Disordered" evidence="3">
    <location>
        <begin position="103"/>
        <end position="155"/>
    </location>
</feature>
<feature type="compositionally biased region" description="Gly residues" evidence="3">
    <location>
        <begin position="142"/>
        <end position="151"/>
    </location>
</feature>
<sequence>MAIAAPPAQQPRREGSSVPMPGTCRQHSALYRQADEDLGFWMSTGRITRQLMAETVHLMRHLAYMDALEGLEKLYGSLIPDCEFVIVTTDTPNQKALVLNMTEGSSKASRQERRRQLAAAAASQRRNGRDLKQQQGQEQGQQGQGGAGGEVAGPTLSNLLNPFGVPGVPNGTYPILRASKSAAFPSDILIPSHDFHMLRYDSTVLNATDAQLKDLPWQMRRPLAFAQYDMQVTRHRHTDDPFTQREGTGGYPLCGGHGATTCPVRHHLLGVAKSLVSGSPYKLELRHAPVHSPNHLVDLHTPRSLALAAARAAVLKAVEEARAAGLGSTGGAATAGATGAAAAGDDAGPGANLALLPDHALTLSQEELEAEERAHQEYVAMLASIGSQRYIASSAFNANTLTTPGGGGGELSRDTAEAEAQAAARGVLPARLPAYLREAAQYRALLHLDGQGLSSSLERLLALGSVVLREKSGYYTFYEKALQPGVHYLPWWVKTPDDLRTQLQWIASNPDEAARIARAGATFAVTHLNADARSCYWLYLLQRLSKALTYRPSLDAHPHAMRVWRFKEQHIMRMRPARGQRSFFGQPFEP</sequence>
<gene>
    <name evidence="5" type="ORF">HYH03_000586</name>
</gene>
<dbReference type="InterPro" id="IPR006598">
    <property type="entry name" value="CAP10"/>
</dbReference>
<dbReference type="GO" id="GO:0016740">
    <property type="term" value="F:transferase activity"/>
    <property type="evidence" value="ECO:0007669"/>
    <property type="project" value="UniProtKB-KW"/>
</dbReference>
<dbReference type="AlphaFoldDB" id="A0A835YHV2"/>
<name>A0A835YHV2_9CHLO</name>
<dbReference type="PANTHER" id="PTHR12203:SF35">
    <property type="entry name" value="PROTEIN O-GLUCOSYLTRANSFERASE 1"/>
    <property type="match status" value="1"/>
</dbReference>
<organism evidence="5 6">
    <name type="scientific">Edaphochlamys debaryana</name>
    <dbReference type="NCBI Taxonomy" id="47281"/>
    <lineage>
        <taxon>Eukaryota</taxon>
        <taxon>Viridiplantae</taxon>
        <taxon>Chlorophyta</taxon>
        <taxon>core chlorophytes</taxon>
        <taxon>Chlorophyceae</taxon>
        <taxon>CS clade</taxon>
        <taxon>Chlamydomonadales</taxon>
        <taxon>Chlamydomonadales incertae sedis</taxon>
        <taxon>Edaphochlamys</taxon>
    </lineage>
</organism>
<evidence type="ECO:0000259" key="4">
    <source>
        <dbReference type="SMART" id="SM00672"/>
    </source>
</evidence>
<dbReference type="Pfam" id="PF05686">
    <property type="entry name" value="Glyco_transf_90"/>
    <property type="match status" value="1"/>
</dbReference>
<dbReference type="Proteomes" id="UP000612055">
    <property type="component" value="Unassembled WGS sequence"/>
</dbReference>
<comment type="similarity">
    <text evidence="1">Belongs to the glycosyltransferase 90 family.</text>
</comment>
<dbReference type="OrthoDB" id="536907at2759"/>
<feature type="region of interest" description="Disordered" evidence="3">
    <location>
        <begin position="1"/>
        <end position="21"/>
    </location>
</feature>
<dbReference type="InterPro" id="IPR051091">
    <property type="entry name" value="O-Glucosyltr/Glycosyltrsf_90"/>
</dbReference>
<evidence type="ECO:0000256" key="1">
    <source>
        <dbReference type="ARBA" id="ARBA00010118"/>
    </source>
</evidence>
<accession>A0A835YHV2</accession>
<dbReference type="SMART" id="SM00672">
    <property type="entry name" value="CAP10"/>
    <property type="match status" value="1"/>
</dbReference>
<keyword evidence="2" id="KW-0808">Transferase</keyword>
<evidence type="ECO:0000313" key="5">
    <source>
        <dbReference type="EMBL" id="KAG2502094.1"/>
    </source>
</evidence>
<protein>
    <recommendedName>
        <fullName evidence="4">Glycosyl transferase CAP10 domain-containing protein</fullName>
    </recommendedName>
</protein>
<dbReference type="EMBL" id="JAEHOE010000001">
    <property type="protein sequence ID" value="KAG2502094.1"/>
    <property type="molecule type" value="Genomic_DNA"/>
</dbReference>
<evidence type="ECO:0000313" key="6">
    <source>
        <dbReference type="Proteomes" id="UP000612055"/>
    </source>
</evidence>
<dbReference type="PANTHER" id="PTHR12203">
    <property type="entry name" value="KDEL LYS-ASP-GLU-LEU CONTAINING - RELATED"/>
    <property type="match status" value="1"/>
</dbReference>
<keyword evidence="6" id="KW-1185">Reference proteome</keyword>
<comment type="caution">
    <text evidence="5">The sequence shown here is derived from an EMBL/GenBank/DDBJ whole genome shotgun (WGS) entry which is preliminary data.</text>
</comment>
<evidence type="ECO:0000256" key="2">
    <source>
        <dbReference type="ARBA" id="ARBA00022679"/>
    </source>
</evidence>
<proteinExistence type="inferred from homology"/>
<evidence type="ECO:0000256" key="3">
    <source>
        <dbReference type="SAM" id="MobiDB-lite"/>
    </source>
</evidence>